<evidence type="ECO:0000313" key="1">
    <source>
        <dbReference type="EMBL" id="CAK0894094.1"/>
    </source>
</evidence>
<sequence length="653" mass="68821">MVAASVVRAAGATPHGARGGEGVPVCGEGVTAAAHINIQEDLLLAAQASLGLKQKPGVSDVKRELRRRGCSSLASKCGRLSKLRNTEAHMAASLPAAVAAALMGSPESGDQQPGSVGRLVLDTVSSEEFATASDSQHGSLPLEKKLVSSQSPASDFLHDPEKQEVKLEEIKLLVSDEQFVKSGCATPTAARLGGRMGGAKLPVEAEAPTEAAPPMKQASAMGTAAYDEDEFREATKGLSGRQSLVLAVVDGIVEGNVDVSLSEVLRLLDGMGAADERVAGTLDGRSEAKVPSDQRTRMTAQEACVGKARLGQQPAPESDPRGPCPLRAGLEVLGCNGNVWNRSVEVLEAFVHAHQYWPQLVLLQETRLTQERLPGARAMARRLGYAAFFHEAVAAGQPGPNATSGGVAILVRAGLQAEESACQLPAALRHRLIGVEVAAPSGLRLLALAGYFQRSLGPRGTNLDLFSSVSDLVAFSLDLPWVLQADFNVEPEPLQELGWPAAVRGQVLGPSEATCVAQGVEHVYDWFVASSDLAKCTVSCATTLNDFGLRPHSPVLLRLQDVRCDALVEVPSRPARFPEVEVKGARSREDALVQAFTVCKRGKVSQRGVAWSWAQGSRPTCLSAAFGEWVEAPGGTLTGIHEIAPGDLPRYLG</sequence>
<dbReference type="EMBL" id="CAUYUJ010019844">
    <property type="protein sequence ID" value="CAK0894094.1"/>
    <property type="molecule type" value="Genomic_DNA"/>
</dbReference>
<reference evidence="1" key="1">
    <citation type="submission" date="2023-10" db="EMBL/GenBank/DDBJ databases">
        <authorList>
            <person name="Chen Y."/>
            <person name="Shah S."/>
            <person name="Dougan E. K."/>
            <person name="Thang M."/>
            <person name="Chan C."/>
        </authorList>
    </citation>
    <scope>NUCLEOTIDE SEQUENCE [LARGE SCALE GENOMIC DNA]</scope>
</reference>
<gene>
    <name evidence="1" type="ORF">PCOR1329_LOCUS73228</name>
</gene>
<dbReference type="Proteomes" id="UP001189429">
    <property type="component" value="Unassembled WGS sequence"/>
</dbReference>
<accession>A0ABN9X4B8</accession>
<evidence type="ECO:0008006" key="3">
    <source>
        <dbReference type="Google" id="ProtNLM"/>
    </source>
</evidence>
<dbReference type="SUPFAM" id="SSF56219">
    <property type="entry name" value="DNase I-like"/>
    <property type="match status" value="1"/>
</dbReference>
<keyword evidence="2" id="KW-1185">Reference proteome</keyword>
<organism evidence="1 2">
    <name type="scientific">Prorocentrum cordatum</name>
    <dbReference type="NCBI Taxonomy" id="2364126"/>
    <lineage>
        <taxon>Eukaryota</taxon>
        <taxon>Sar</taxon>
        <taxon>Alveolata</taxon>
        <taxon>Dinophyceae</taxon>
        <taxon>Prorocentrales</taxon>
        <taxon>Prorocentraceae</taxon>
        <taxon>Prorocentrum</taxon>
    </lineage>
</organism>
<evidence type="ECO:0000313" key="2">
    <source>
        <dbReference type="Proteomes" id="UP001189429"/>
    </source>
</evidence>
<protein>
    <recommendedName>
        <fullName evidence="3">Endonuclease/exonuclease/phosphatase domain-containing protein</fullName>
    </recommendedName>
</protein>
<name>A0ABN9X4B8_9DINO</name>
<comment type="caution">
    <text evidence="1">The sequence shown here is derived from an EMBL/GenBank/DDBJ whole genome shotgun (WGS) entry which is preliminary data.</text>
</comment>
<dbReference type="InterPro" id="IPR036691">
    <property type="entry name" value="Endo/exonu/phosph_ase_sf"/>
</dbReference>
<proteinExistence type="predicted"/>
<dbReference type="Gene3D" id="3.60.10.10">
    <property type="entry name" value="Endonuclease/exonuclease/phosphatase"/>
    <property type="match status" value="1"/>
</dbReference>